<accession>A0A3S4QGJ5</accession>
<evidence type="ECO:0000313" key="2">
    <source>
        <dbReference type="Proteomes" id="UP000285301"/>
    </source>
</evidence>
<proteinExistence type="predicted"/>
<organism evidence="1 2">
    <name type="scientific">Dinothrombium tinctorium</name>
    <dbReference type="NCBI Taxonomy" id="1965070"/>
    <lineage>
        <taxon>Eukaryota</taxon>
        <taxon>Metazoa</taxon>
        <taxon>Ecdysozoa</taxon>
        <taxon>Arthropoda</taxon>
        <taxon>Chelicerata</taxon>
        <taxon>Arachnida</taxon>
        <taxon>Acari</taxon>
        <taxon>Acariformes</taxon>
        <taxon>Trombidiformes</taxon>
        <taxon>Prostigmata</taxon>
        <taxon>Anystina</taxon>
        <taxon>Parasitengona</taxon>
        <taxon>Trombidioidea</taxon>
        <taxon>Trombidiidae</taxon>
        <taxon>Dinothrombium</taxon>
    </lineage>
</organism>
<dbReference type="InterPro" id="IPR036397">
    <property type="entry name" value="RNaseH_sf"/>
</dbReference>
<keyword evidence="2" id="KW-1185">Reference proteome</keyword>
<dbReference type="Proteomes" id="UP000285301">
    <property type="component" value="Unassembled WGS sequence"/>
</dbReference>
<dbReference type="AlphaFoldDB" id="A0A3S4QGJ5"/>
<evidence type="ECO:0000313" key="1">
    <source>
        <dbReference type="EMBL" id="RWS03179.1"/>
    </source>
</evidence>
<dbReference type="STRING" id="1965070.A0A3S4QGJ5"/>
<gene>
    <name evidence="1" type="ORF">B4U79_02658</name>
</gene>
<dbReference type="Gene3D" id="3.30.420.10">
    <property type="entry name" value="Ribonuclease H-like superfamily/Ribonuclease H"/>
    <property type="match status" value="1"/>
</dbReference>
<protein>
    <submittedName>
        <fullName evidence="1">Transposable element tc3 transposase-like protein</fullName>
    </submittedName>
</protein>
<dbReference type="GO" id="GO:0003676">
    <property type="term" value="F:nucleic acid binding"/>
    <property type="evidence" value="ECO:0007669"/>
    <property type="project" value="InterPro"/>
</dbReference>
<dbReference type="EMBL" id="NCKU01006766">
    <property type="protein sequence ID" value="RWS03179.1"/>
    <property type="molecule type" value="Genomic_DNA"/>
</dbReference>
<comment type="caution">
    <text evidence="1">The sequence shown here is derived from an EMBL/GenBank/DDBJ whole genome shotgun (WGS) entry which is preliminary data.</text>
</comment>
<dbReference type="OrthoDB" id="8060176at2759"/>
<sequence length="95" mass="11303">MATKPPLKPEHLTTRLEFAKEQVTWKDEWKRVVFSDEKIFNLIRPEGFKYYWHDLRDKHLLSRRQFGGDSVMVWAAFYAPGKTRIAFIDGRMNAS</sequence>
<reference evidence="1 2" key="1">
    <citation type="journal article" date="2018" name="Gigascience">
        <title>Genomes of trombidid mites reveal novel predicted allergens and laterally-transferred genes associated with secondary metabolism.</title>
        <authorList>
            <person name="Dong X."/>
            <person name="Chaisiri K."/>
            <person name="Xia D."/>
            <person name="Armstrong S.D."/>
            <person name="Fang Y."/>
            <person name="Donnelly M.J."/>
            <person name="Kadowaki T."/>
            <person name="McGarry J.W."/>
            <person name="Darby A.C."/>
            <person name="Makepeace B.L."/>
        </authorList>
    </citation>
    <scope>NUCLEOTIDE SEQUENCE [LARGE SCALE GENOMIC DNA]</scope>
    <source>
        <strain evidence="1">UoL-WK</strain>
    </source>
</reference>
<name>A0A3S4QGJ5_9ACAR</name>